<evidence type="ECO:0000313" key="1">
    <source>
        <dbReference type="EMBL" id="CAG8816736.1"/>
    </source>
</evidence>
<dbReference type="AlphaFoldDB" id="A0A9N9PE41"/>
<keyword evidence="2" id="KW-1185">Reference proteome</keyword>
<organism evidence="1 2">
    <name type="scientific">Racocetra fulgida</name>
    <dbReference type="NCBI Taxonomy" id="60492"/>
    <lineage>
        <taxon>Eukaryota</taxon>
        <taxon>Fungi</taxon>
        <taxon>Fungi incertae sedis</taxon>
        <taxon>Mucoromycota</taxon>
        <taxon>Glomeromycotina</taxon>
        <taxon>Glomeromycetes</taxon>
        <taxon>Diversisporales</taxon>
        <taxon>Gigasporaceae</taxon>
        <taxon>Racocetra</taxon>
    </lineage>
</organism>
<comment type="caution">
    <text evidence="1">The sequence shown here is derived from an EMBL/GenBank/DDBJ whole genome shotgun (WGS) entry which is preliminary data.</text>
</comment>
<proteinExistence type="predicted"/>
<sequence>LPSPIPNHEASPGHATQVYRERVQEKEYAPKENFQSICEIENGIVEKEPLSEEIKFLEKRPNTERLHK</sequence>
<accession>A0A9N9PE41</accession>
<dbReference type="Proteomes" id="UP000789396">
    <property type="component" value="Unassembled WGS sequence"/>
</dbReference>
<feature type="non-terminal residue" evidence="1">
    <location>
        <position position="68"/>
    </location>
</feature>
<dbReference type="EMBL" id="CAJVPZ010093265">
    <property type="protein sequence ID" value="CAG8816736.1"/>
    <property type="molecule type" value="Genomic_DNA"/>
</dbReference>
<protein>
    <submittedName>
        <fullName evidence="1">6855_t:CDS:1</fullName>
    </submittedName>
</protein>
<evidence type="ECO:0000313" key="2">
    <source>
        <dbReference type="Proteomes" id="UP000789396"/>
    </source>
</evidence>
<name>A0A9N9PE41_9GLOM</name>
<gene>
    <name evidence="1" type="ORF">RFULGI_LOCUS19289</name>
</gene>
<reference evidence="1" key="1">
    <citation type="submission" date="2021-06" db="EMBL/GenBank/DDBJ databases">
        <authorList>
            <person name="Kallberg Y."/>
            <person name="Tangrot J."/>
            <person name="Rosling A."/>
        </authorList>
    </citation>
    <scope>NUCLEOTIDE SEQUENCE</scope>
    <source>
        <strain evidence="1">IN212</strain>
    </source>
</reference>
<feature type="non-terminal residue" evidence="1">
    <location>
        <position position="1"/>
    </location>
</feature>